<evidence type="ECO:0000256" key="1">
    <source>
        <dbReference type="SAM" id="Phobius"/>
    </source>
</evidence>
<feature type="non-terminal residue" evidence="2">
    <location>
        <position position="1"/>
    </location>
</feature>
<reference evidence="2" key="1">
    <citation type="submission" date="2018-05" db="EMBL/GenBank/DDBJ databases">
        <title>Draft genome of Mucuna pruriens seed.</title>
        <authorList>
            <person name="Nnadi N.E."/>
            <person name="Vos R."/>
            <person name="Hasami M.H."/>
            <person name="Devisetty U.K."/>
            <person name="Aguiy J.C."/>
        </authorList>
    </citation>
    <scope>NUCLEOTIDE SEQUENCE [LARGE SCALE GENOMIC DNA]</scope>
    <source>
        <strain evidence="2">JCA_2017</strain>
    </source>
</reference>
<keyword evidence="1" id="KW-0812">Transmembrane</keyword>
<accession>A0A371I3W2</accession>
<proteinExistence type="predicted"/>
<evidence type="ECO:0000313" key="3">
    <source>
        <dbReference type="Proteomes" id="UP000257109"/>
    </source>
</evidence>
<feature type="transmembrane region" description="Helical" evidence="1">
    <location>
        <begin position="12"/>
        <end position="31"/>
    </location>
</feature>
<dbReference type="Proteomes" id="UP000257109">
    <property type="component" value="Unassembled WGS sequence"/>
</dbReference>
<protein>
    <submittedName>
        <fullName evidence="2">Uncharacterized protein</fullName>
    </submittedName>
</protein>
<dbReference type="EMBL" id="QJKJ01000983">
    <property type="protein sequence ID" value="RDY09730.1"/>
    <property type="molecule type" value="Genomic_DNA"/>
</dbReference>
<gene>
    <name evidence="2" type="ORF">CR513_05855</name>
</gene>
<dbReference type="OrthoDB" id="1421870at2759"/>
<dbReference type="AlphaFoldDB" id="A0A371I3W2"/>
<keyword evidence="1" id="KW-1133">Transmembrane helix</keyword>
<organism evidence="2 3">
    <name type="scientific">Mucuna pruriens</name>
    <name type="common">Velvet bean</name>
    <name type="synonym">Dolichos pruriens</name>
    <dbReference type="NCBI Taxonomy" id="157652"/>
    <lineage>
        <taxon>Eukaryota</taxon>
        <taxon>Viridiplantae</taxon>
        <taxon>Streptophyta</taxon>
        <taxon>Embryophyta</taxon>
        <taxon>Tracheophyta</taxon>
        <taxon>Spermatophyta</taxon>
        <taxon>Magnoliopsida</taxon>
        <taxon>eudicotyledons</taxon>
        <taxon>Gunneridae</taxon>
        <taxon>Pentapetalae</taxon>
        <taxon>rosids</taxon>
        <taxon>fabids</taxon>
        <taxon>Fabales</taxon>
        <taxon>Fabaceae</taxon>
        <taxon>Papilionoideae</taxon>
        <taxon>50 kb inversion clade</taxon>
        <taxon>NPAAA clade</taxon>
        <taxon>indigoferoid/millettioid clade</taxon>
        <taxon>Phaseoleae</taxon>
        <taxon>Mucuna</taxon>
    </lineage>
</organism>
<keyword evidence="3" id="KW-1185">Reference proteome</keyword>
<name>A0A371I3W2_MUCPR</name>
<comment type="caution">
    <text evidence="2">The sequence shown here is derived from an EMBL/GenBank/DDBJ whole genome shotgun (WGS) entry which is preliminary data.</text>
</comment>
<evidence type="ECO:0000313" key="2">
    <source>
        <dbReference type="EMBL" id="RDY09730.1"/>
    </source>
</evidence>
<sequence>MENIMVGNATKVAFILLATLVVIIPCLETSISEFDNFLKAQAEEVYKIVVNVYVPTPEYVINELNHHLGMAEKTLISLVPTYESHQRVAVAVHLSRDLKL</sequence>
<keyword evidence="1" id="KW-0472">Membrane</keyword>